<protein>
    <submittedName>
        <fullName evidence="2">Uncharacterized protein</fullName>
    </submittedName>
</protein>
<dbReference type="eggNOG" id="ENOG502RWR6">
    <property type="taxonomic scope" value="Eukaryota"/>
</dbReference>
<organism evidence="2 3">
    <name type="scientific">Ophiostoma piceae (strain UAMH 11346)</name>
    <name type="common">Sap stain fungus</name>
    <dbReference type="NCBI Taxonomy" id="1262450"/>
    <lineage>
        <taxon>Eukaryota</taxon>
        <taxon>Fungi</taxon>
        <taxon>Dikarya</taxon>
        <taxon>Ascomycota</taxon>
        <taxon>Pezizomycotina</taxon>
        <taxon>Sordariomycetes</taxon>
        <taxon>Sordariomycetidae</taxon>
        <taxon>Ophiostomatales</taxon>
        <taxon>Ophiostomataceae</taxon>
        <taxon>Ophiostoma</taxon>
    </lineage>
</organism>
<evidence type="ECO:0000313" key="2">
    <source>
        <dbReference type="EMBL" id="EPE07467.1"/>
    </source>
</evidence>
<dbReference type="InterPro" id="IPR032675">
    <property type="entry name" value="LRR_dom_sf"/>
</dbReference>
<feature type="region of interest" description="Disordered" evidence="1">
    <location>
        <begin position="1"/>
        <end position="214"/>
    </location>
</feature>
<dbReference type="OMA" id="HNRHLNM"/>
<feature type="compositionally biased region" description="Basic residues" evidence="1">
    <location>
        <begin position="180"/>
        <end position="194"/>
    </location>
</feature>
<feature type="compositionally biased region" description="Basic residues" evidence="1">
    <location>
        <begin position="120"/>
        <end position="131"/>
    </location>
</feature>
<dbReference type="Proteomes" id="UP000016923">
    <property type="component" value="Unassembled WGS sequence"/>
</dbReference>
<evidence type="ECO:0000313" key="3">
    <source>
        <dbReference type="Proteomes" id="UP000016923"/>
    </source>
</evidence>
<reference evidence="2 3" key="1">
    <citation type="journal article" date="2013" name="BMC Genomics">
        <title>The genome and transcriptome of the pine saprophyte Ophiostoma piceae, and a comparison with the bark beetle-associated pine pathogen Grosmannia clavigera.</title>
        <authorList>
            <person name="Haridas S."/>
            <person name="Wang Y."/>
            <person name="Lim L."/>
            <person name="Massoumi Alamouti S."/>
            <person name="Jackman S."/>
            <person name="Docking R."/>
            <person name="Robertson G."/>
            <person name="Birol I."/>
            <person name="Bohlmann J."/>
            <person name="Breuil C."/>
        </authorList>
    </citation>
    <scope>NUCLEOTIDE SEQUENCE [LARGE SCALE GENOMIC DNA]</scope>
    <source>
        <strain evidence="2 3">UAMH 11346</strain>
    </source>
</reference>
<dbReference type="AlphaFoldDB" id="S3C3U9"/>
<dbReference type="SUPFAM" id="SSF52047">
    <property type="entry name" value="RNI-like"/>
    <property type="match status" value="1"/>
</dbReference>
<dbReference type="STRING" id="1262450.S3C3U9"/>
<dbReference type="VEuPathDB" id="FungiDB:F503_08118"/>
<dbReference type="HOGENOM" id="CLU_019222_0_0_1"/>
<dbReference type="PANTHER" id="PTHR34755:SF4">
    <property type="entry name" value="F-BOX DOMAIN-CONTAINING PROTEIN"/>
    <property type="match status" value="1"/>
</dbReference>
<feature type="compositionally biased region" description="Acidic residues" evidence="1">
    <location>
        <begin position="50"/>
        <end position="96"/>
    </location>
</feature>
<dbReference type="Gene3D" id="3.80.10.10">
    <property type="entry name" value="Ribonuclease Inhibitor"/>
    <property type="match status" value="1"/>
</dbReference>
<dbReference type="PANTHER" id="PTHR34755">
    <property type="entry name" value="SERINE/ARGININE REPETITIVE MATRIX PROTEIN 3-RELATED"/>
    <property type="match status" value="1"/>
</dbReference>
<evidence type="ECO:0000256" key="1">
    <source>
        <dbReference type="SAM" id="MobiDB-lite"/>
    </source>
</evidence>
<dbReference type="OrthoDB" id="5395390at2759"/>
<keyword evidence="3" id="KW-1185">Reference proteome</keyword>
<feature type="compositionally biased region" description="Basic and acidic residues" evidence="1">
    <location>
        <begin position="154"/>
        <end position="163"/>
    </location>
</feature>
<feature type="compositionally biased region" description="Basic and acidic residues" evidence="1">
    <location>
        <begin position="792"/>
        <end position="804"/>
    </location>
</feature>
<proteinExistence type="predicted"/>
<dbReference type="EMBL" id="KE148151">
    <property type="protein sequence ID" value="EPE07467.1"/>
    <property type="molecule type" value="Genomic_DNA"/>
</dbReference>
<feature type="compositionally biased region" description="Acidic residues" evidence="1">
    <location>
        <begin position="767"/>
        <end position="782"/>
    </location>
</feature>
<feature type="region of interest" description="Disordered" evidence="1">
    <location>
        <begin position="366"/>
        <end position="406"/>
    </location>
</feature>
<feature type="compositionally biased region" description="Low complexity" evidence="1">
    <location>
        <begin position="733"/>
        <end position="751"/>
    </location>
</feature>
<accession>S3C3U9</accession>
<name>S3C3U9_OPHP1</name>
<feature type="region of interest" description="Disordered" evidence="1">
    <location>
        <begin position="710"/>
        <end position="808"/>
    </location>
</feature>
<gene>
    <name evidence="2" type="ORF">F503_08118</name>
</gene>
<sequence>MPTQLRQRAPPPTAATGSASMAIVLTSRPSRSSNGRDTRHAAIATYAEPPSDDEALEEEVTEDDQDSQVDLDSGESEDVDDIASDESGEEDDENDLDFGAGRRASKRPLADDVRSLRSGPLKRRRLPRRRASTAAAPAPVPSTPSPRASRQSGRIHERTDTTPRKRNSLTSFISDDRTHHAAKPARTQRPHTPKSKSSGKQPLSPHDAKQLPPSKKLPWESLPYMVLVDIFEYASHPLDSVDSVRWLTAASRTCRSFIVPALRVLYNKPPLLSMNMAHSLFDMLTRKRMKPMFPYHSKIRALSIDVALASLSYKGRRLDIAALVSQCPRLAHVDLRHSSDGPPYRDFAENLRFAYPDELFEALGAGPPLGKNVPTTATGSSDKAIDNGEGVAGSAGDDGPKPLADASKETLGLSQDLIIDQPRVVTKLESWRWNFRMFGTGWKSEVIRDLHQTPTFSGLRKVTFVNFPRMSMFLPNTPENALMSSRLDQHNAGLVAGSLKELPYLKHLAMESCSVLDEHMLEMLPTTLEHLELISCNSVAATPFASYLVTHGQNLRCLTLNHNRSLSLEFLTVLGTACPNLEELRMNLTYYSPLQFSGDSNPDYDHLFTEEQVPAWPKTIRVLQLENLRKWDAPAAEMFFQSLVDSAPQIPHLRVLLIKAMLNIPWRQRSQIRDKWESTLNRVFKRRWTPPEPAYSLSYYDKYAKARKRSQAQDKVGSTAEKPAAEPSRRSTRVPAAATTATAADPSLASSLNRSATSKRFSYREPDTDDEERDSEDDSEDEAMYKTASRRARGDAGKEEERLPVHGMCDLVNVKFDNQKPVEVQYTMEDFEDSEPDTGDEDWTG</sequence>
<dbReference type="InterPro" id="IPR052109">
    <property type="entry name" value="SRRM_Domain-Containing"/>
</dbReference>